<dbReference type="RefSeq" id="WP_144255611.1">
    <property type="nucleotide sequence ID" value="NZ_VJZT01000003.1"/>
</dbReference>
<dbReference type="OrthoDB" id="1448832at2"/>
<organism evidence="2 3">
    <name type="scientific">Flavobacterium restrictum</name>
    <dbReference type="NCBI Taxonomy" id="2594428"/>
    <lineage>
        <taxon>Bacteria</taxon>
        <taxon>Pseudomonadati</taxon>
        <taxon>Bacteroidota</taxon>
        <taxon>Flavobacteriia</taxon>
        <taxon>Flavobacteriales</taxon>
        <taxon>Flavobacteriaceae</taxon>
        <taxon>Flavobacterium</taxon>
    </lineage>
</organism>
<evidence type="ECO:0000313" key="2">
    <source>
        <dbReference type="EMBL" id="TRX41424.1"/>
    </source>
</evidence>
<keyword evidence="3" id="KW-1185">Reference proteome</keyword>
<evidence type="ECO:0000313" key="3">
    <source>
        <dbReference type="Proteomes" id="UP000316371"/>
    </source>
</evidence>
<protein>
    <recommendedName>
        <fullName evidence="4">DUF1735 domain-containing protein</fullName>
    </recommendedName>
</protein>
<feature type="chain" id="PRO_5022077009" description="DUF1735 domain-containing protein" evidence="1">
    <location>
        <begin position="25"/>
        <end position="184"/>
    </location>
</feature>
<dbReference type="EMBL" id="VJZT01000003">
    <property type="protein sequence ID" value="TRX41424.1"/>
    <property type="molecule type" value="Genomic_DNA"/>
</dbReference>
<dbReference type="AlphaFoldDB" id="A0A553E8N7"/>
<evidence type="ECO:0008006" key="4">
    <source>
        <dbReference type="Google" id="ProtNLM"/>
    </source>
</evidence>
<sequence length="184" mass="20499">MMFKKSFRLLLGLLALGVFSYSCSSDLDFNQANTLELRPIVVANLAAFDVPAHQFVTNGVENPIGVDVPTVDLFSTAFFKDNLDKTDLFFEINNTINRKYTVEMYFLNSKDAPLYSIKIPVPAYSGTEQLVTKTETFQGTNLNFLKNTKKIAFVVKMLAGPPLTETSLGSLQLRSSVTAYFIVK</sequence>
<feature type="signal peptide" evidence="1">
    <location>
        <begin position="1"/>
        <end position="24"/>
    </location>
</feature>
<evidence type="ECO:0000256" key="1">
    <source>
        <dbReference type="SAM" id="SignalP"/>
    </source>
</evidence>
<reference evidence="2 3" key="1">
    <citation type="submission" date="2019-07" db="EMBL/GenBank/DDBJ databases">
        <title>Novel species of Flavobacterium.</title>
        <authorList>
            <person name="Liu Q."/>
            <person name="Xin Y.-H."/>
        </authorList>
    </citation>
    <scope>NUCLEOTIDE SEQUENCE [LARGE SCALE GENOMIC DNA]</scope>
    <source>
        <strain evidence="2 3">LB1R34</strain>
    </source>
</reference>
<comment type="caution">
    <text evidence="2">The sequence shown here is derived from an EMBL/GenBank/DDBJ whole genome shotgun (WGS) entry which is preliminary data.</text>
</comment>
<accession>A0A553E8N7</accession>
<name>A0A553E8N7_9FLAO</name>
<gene>
    <name evidence="2" type="ORF">FNW21_04815</name>
</gene>
<keyword evidence="1" id="KW-0732">Signal</keyword>
<dbReference type="Proteomes" id="UP000316371">
    <property type="component" value="Unassembled WGS sequence"/>
</dbReference>
<dbReference type="PROSITE" id="PS51257">
    <property type="entry name" value="PROKAR_LIPOPROTEIN"/>
    <property type="match status" value="1"/>
</dbReference>
<proteinExistence type="predicted"/>